<dbReference type="PIRSF" id="PIRSF022704">
    <property type="entry name" value="UCP022704"/>
    <property type="match status" value="1"/>
</dbReference>
<dbReference type="InterPro" id="IPR009784">
    <property type="entry name" value="DUF1349"/>
</dbReference>
<accession>A0A081BNQ6</accession>
<dbReference type="Proteomes" id="UP000030700">
    <property type="component" value="Unassembled WGS sequence"/>
</dbReference>
<dbReference type="PANTHER" id="PTHR35332">
    <property type="entry name" value="REGULATION OF ENOLASE PROTEIN 1"/>
    <property type="match status" value="1"/>
</dbReference>
<dbReference type="AlphaFoldDB" id="A0A081BNQ6"/>
<keyword evidence="2" id="KW-1185">Reference proteome</keyword>
<evidence type="ECO:0000313" key="1">
    <source>
        <dbReference type="EMBL" id="GAK52022.1"/>
    </source>
</evidence>
<dbReference type="SUPFAM" id="SSF49899">
    <property type="entry name" value="Concanavalin A-like lectins/glucanases"/>
    <property type="match status" value="1"/>
</dbReference>
<sequence length="202" mass="23821">MNIFEEFTTPTLPSQFYWFNEPARVVSGQGLELWTKPKTDFWQRSHYGFRRDDGHCLFTDIDGDFCVTAKFEWNAQTQYDQCGLMARIDAENWLKTSTEYETASLSRLGSVVTNFGYSDWATQDVDSDQTRIWYRLSRHGQDFKIEASYDGDRWRQLRITHLHNAGERLAVGIYACSPIGENFWSRVISFRCEPNHWAYRHE</sequence>
<dbReference type="InterPro" id="IPR015987">
    <property type="entry name" value="UCP022704"/>
</dbReference>
<evidence type="ECO:0008006" key="3">
    <source>
        <dbReference type="Google" id="ProtNLM"/>
    </source>
</evidence>
<dbReference type="InterPro" id="IPR013320">
    <property type="entry name" value="ConA-like_dom_sf"/>
</dbReference>
<dbReference type="STRING" id="1499966.U14_03269"/>
<dbReference type="Pfam" id="PF07081">
    <property type="entry name" value="DUF1349"/>
    <property type="match status" value="1"/>
</dbReference>
<protein>
    <recommendedName>
        <fullName evidence="3">DUF1349 domain-containing protein</fullName>
    </recommendedName>
</protein>
<gene>
    <name evidence="1" type="ORF">U14_03269</name>
</gene>
<dbReference type="Gene3D" id="2.60.120.200">
    <property type="match status" value="1"/>
</dbReference>
<dbReference type="PANTHER" id="PTHR35332:SF2">
    <property type="entry name" value="REGULATION OF ENOLASE PROTEIN 1"/>
    <property type="match status" value="1"/>
</dbReference>
<dbReference type="HOGENOM" id="CLU_082825_0_1_0"/>
<evidence type="ECO:0000313" key="2">
    <source>
        <dbReference type="Proteomes" id="UP000030700"/>
    </source>
</evidence>
<name>A0A081BNQ6_9BACT</name>
<dbReference type="EMBL" id="DF820458">
    <property type="protein sequence ID" value="GAK52022.1"/>
    <property type="molecule type" value="Genomic_DNA"/>
</dbReference>
<organism evidence="1">
    <name type="scientific">Candidatus Moduliflexus flocculans</name>
    <dbReference type="NCBI Taxonomy" id="1499966"/>
    <lineage>
        <taxon>Bacteria</taxon>
        <taxon>Candidatus Moduliflexota</taxon>
        <taxon>Candidatus Moduliflexia</taxon>
        <taxon>Candidatus Moduliflexales</taxon>
        <taxon>Candidatus Moduliflexaceae</taxon>
    </lineage>
</organism>
<proteinExistence type="predicted"/>
<reference evidence="1" key="1">
    <citation type="journal article" date="2015" name="PeerJ">
        <title>First genomic representation of candidate bacterial phylum KSB3 points to enhanced environmental sensing as a trigger of wastewater bulking.</title>
        <authorList>
            <person name="Sekiguchi Y."/>
            <person name="Ohashi A."/>
            <person name="Parks D.H."/>
            <person name="Yamauchi T."/>
            <person name="Tyson G.W."/>
            <person name="Hugenholtz P."/>
        </authorList>
    </citation>
    <scope>NUCLEOTIDE SEQUENCE [LARGE SCALE GENOMIC DNA]</scope>
</reference>